<evidence type="ECO:0000313" key="1">
    <source>
        <dbReference type="EMBL" id="ESA18133.1"/>
    </source>
</evidence>
<reference evidence="1" key="1">
    <citation type="submission" date="2013-07" db="EMBL/GenBank/DDBJ databases">
        <title>The genome of an arbuscular mycorrhizal fungus provides insights into the evolution of the oldest plant symbiosis.</title>
        <authorList>
            <consortium name="DOE Joint Genome Institute"/>
            <person name="Tisserant E."/>
            <person name="Malbreil M."/>
            <person name="Kuo A."/>
            <person name="Kohler A."/>
            <person name="Symeonidi A."/>
            <person name="Balestrini R."/>
            <person name="Charron P."/>
            <person name="Duensing N."/>
            <person name="Frei-dit-Frey N."/>
            <person name="Gianinazzi-Pearson V."/>
            <person name="Gilbert B."/>
            <person name="Handa Y."/>
            <person name="Hijri M."/>
            <person name="Kaul R."/>
            <person name="Kawaguchi M."/>
            <person name="Krajinski F."/>
            <person name="Lammers P."/>
            <person name="Lapierre D."/>
            <person name="Masclaux F.G."/>
            <person name="Murat C."/>
            <person name="Morin E."/>
            <person name="Ndikumana S."/>
            <person name="Pagni M."/>
            <person name="Petitpierre D."/>
            <person name="Requena N."/>
            <person name="Rosikiewicz P."/>
            <person name="Riley R."/>
            <person name="Saito K."/>
            <person name="San Clemente H."/>
            <person name="Shapiro H."/>
            <person name="van Tuinen D."/>
            <person name="Becard G."/>
            <person name="Bonfante P."/>
            <person name="Paszkowski U."/>
            <person name="Shachar-Hill Y."/>
            <person name="Young J.P."/>
            <person name="Sanders I.R."/>
            <person name="Henrissat B."/>
            <person name="Rensing S.A."/>
            <person name="Grigoriev I.V."/>
            <person name="Corradi N."/>
            <person name="Roux C."/>
            <person name="Martin F."/>
        </authorList>
    </citation>
    <scope>NUCLEOTIDE SEQUENCE</scope>
    <source>
        <strain evidence="1">DAOM 197198</strain>
    </source>
</reference>
<accession>U9UHT9</accession>
<dbReference type="HOGENOM" id="CLU_2813648_0_0_1"/>
<name>U9UHT9_RHIID</name>
<dbReference type="EMBL" id="KI279508">
    <property type="protein sequence ID" value="ESA18133.1"/>
    <property type="molecule type" value="Genomic_DNA"/>
</dbReference>
<organism evidence="1">
    <name type="scientific">Rhizophagus irregularis (strain DAOM 181602 / DAOM 197198 / MUCL 43194)</name>
    <name type="common">Arbuscular mycorrhizal fungus</name>
    <name type="synonym">Glomus intraradices</name>
    <dbReference type="NCBI Taxonomy" id="747089"/>
    <lineage>
        <taxon>Eukaryota</taxon>
        <taxon>Fungi</taxon>
        <taxon>Fungi incertae sedis</taxon>
        <taxon>Mucoromycota</taxon>
        <taxon>Glomeromycotina</taxon>
        <taxon>Glomeromycetes</taxon>
        <taxon>Glomerales</taxon>
        <taxon>Glomeraceae</taxon>
        <taxon>Rhizophagus</taxon>
    </lineage>
</organism>
<sequence length="67" mass="7924">MGGAFIIFIMHQHYSLIFEETNKLIKFNNTINYNNKGTGSILFWHRFLTSLSTTTFIIYMKFRIVSI</sequence>
<gene>
    <name evidence="1" type="ORF">GLOINDRAFT_21036</name>
</gene>
<proteinExistence type="predicted"/>
<protein>
    <submittedName>
        <fullName evidence="1">Uncharacterized protein</fullName>
    </submittedName>
</protein>
<dbReference type="AlphaFoldDB" id="U9UHT9"/>